<dbReference type="RefSeq" id="WP_136077223.1">
    <property type="nucleotide sequence ID" value="NZ_CAAHFG010000001.1"/>
</dbReference>
<dbReference type="Proteomes" id="UP000366872">
    <property type="component" value="Unassembled WGS sequence"/>
</dbReference>
<accession>A0A6C2TV52</accession>
<feature type="signal peptide" evidence="1">
    <location>
        <begin position="1"/>
        <end position="20"/>
    </location>
</feature>
<name>A0A6C2TV52_PONDE</name>
<organism evidence="2 3">
    <name type="scientific">Pontiella desulfatans</name>
    <dbReference type="NCBI Taxonomy" id="2750659"/>
    <lineage>
        <taxon>Bacteria</taxon>
        <taxon>Pseudomonadati</taxon>
        <taxon>Kiritimatiellota</taxon>
        <taxon>Kiritimatiellia</taxon>
        <taxon>Kiritimatiellales</taxon>
        <taxon>Pontiellaceae</taxon>
        <taxon>Pontiella</taxon>
    </lineage>
</organism>
<keyword evidence="1" id="KW-0732">Signal</keyword>
<proteinExistence type="predicted"/>
<evidence type="ECO:0000256" key="1">
    <source>
        <dbReference type="SAM" id="SignalP"/>
    </source>
</evidence>
<dbReference type="EMBL" id="CAAHFG010000001">
    <property type="protein sequence ID" value="VGO11470.1"/>
    <property type="molecule type" value="Genomic_DNA"/>
</dbReference>
<evidence type="ECO:0000313" key="2">
    <source>
        <dbReference type="EMBL" id="VGO11470.1"/>
    </source>
</evidence>
<feature type="chain" id="PRO_5025369701" evidence="1">
    <location>
        <begin position="21"/>
        <end position="287"/>
    </location>
</feature>
<evidence type="ECO:0000313" key="3">
    <source>
        <dbReference type="Proteomes" id="UP000366872"/>
    </source>
</evidence>
<dbReference type="AlphaFoldDB" id="A0A6C2TV52"/>
<gene>
    <name evidence="2" type="ORF">PDESU_00014</name>
</gene>
<keyword evidence="3" id="KW-1185">Reference proteome</keyword>
<protein>
    <submittedName>
        <fullName evidence="2">Uncharacterized protein</fullName>
    </submittedName>
</protein>
<reference evidence="2 3" key="1">
    <citation type="submission" date="2019-04" db="EMBL/GenBank/DDBJ databases">
        <authorList>
            <person name="Van Vliet M D."/>
        </authorList>
    </citation>
    <scope>NUCLEOTIDE SEQUENCE [LARGE SCALE GENOMIC DNA]</scope>
    <source>
        <strain evidence="2 3">F1</strain>
    </source>
</reference>
<sequence>MMSRMQMIACCLAVSGSAFAGWEYLDNGEVRIGIDRSRGACIGWFGESETKRNLLNHWDEGRFIQQSYYGAPDGSKWNKKDWVYNPVQGGSWDGKRSKVLTFKKDKNKTSLYAKIEPLSWSGGQTCPEAIMEQTISLNGRVAHIRFKLTYTGKDQGKPRHQEMPAVFVDAVLSNLVYVSEGELTRRVPGWPNESGKTSRHWTAWLDRNDWGIGIFTPGTPEFTCYRFAGNGSTGSGGSACSYIAPVRTFALTKGLKVEYDVYLTIGTLDEIKNRFASMQGAGRRSLR</sequence>